<evidence type="ECO:0000313" key="1">
    <source>
        <dbReference type="EMBL" id="CAF3643727.1"/>
    </source>
</evidence>
<sequence>ETIDKGQFFNLVDEKNLTPAEQEEDEIGAQILQLCDQYKNGYFETMSAFLNEIKKILEQTKK</sequence>
<dbReference type="AlphaFoldDB" id="A0A818QPB0"/>
<reference evidence="1" key="1">
    <citation type="submission" date="2021-02" db="EMBL/GenBank/DDBJ databases">
        <authorList>
            <person name="Nowell W R."/>
        </authorList>
    </citation>
    <scope>NUCLEOTIDE SEQUENCE</scope>
</reference>
<feature type="non-terminal residue" evidence="1">
    <location>
        <position position="1"/>
    </location>
</feature>
<evidence type="ECO:0000313" key="2">
    <source>
        <dbReference type="Proteomes" id="UP000663868"/>
    </source>
</evidence>
<name>A0A818QPB0_9BILA</name>
<dbReference type="EMBL" id="CAJOBB010000300">
    <property type="protein sequence ID" value="CAF3643727.1"/>
    <property type="molecule type" value="Genomic_DNA"/>
</dbReference>
<organism evidence="1 2">
    <name type="scientific">Adineta steineri</name>
    <dbReference type="NCBI Taxonomy" id="433720"/>
    <lineage>
        <taxon>Eukaryota</taxon>
        <taxon>Metazoa</taxon>
        <taxon>Spiralia</taxon>
        <taxon>Gnathifera</taxon>
        <taxon>Rotifera</taxon>
        <taxon>Eurotatoria</taxon>
        <taxon>Bdelloidea</taxon>
        <taxon>Adinetida</taxon>
        <taxon>Adinetidae</taxon>
        <taxon>Adineta</taxon>
    </lineage>
</organism>
<comment type="caution">
    <text evidence="1">The sequence shown here is derived from an EMBL/GenBank/DDBJ whole genome shotgun (WGS) entry which is preliminary data.</text>
</comment>
<accession>A0A818QPB0</accession>
<gene>
    <name evidence="1" type="ORF">KXQ929_LOCUS7348</name>
</gene>
<protein>
    <submittedName>
        <fullName evidence="1">Uncharacterized protein</fullName>
    </submittedName>
</protein>
<dbReference type="Proteomes" id="UP000663868">
    <property type="component" value="Unassembled WGS sequence"/>
</dbReference>
<proteinExistence type="predicted"/>